<evidence type="ECO:0000313" key="2">
    <source>
        <dbReference type="EMBL" id="MCI82875.1"/>
    </source>
</evidence>
<sequence length="38" mass="3903">SPPAPAPNAVPFAVEPNNHPPPPPPHPSPPAIHPPYAE</sequence>
<feature type="compositionally biased region" description="Pro residues" evidence="1">
    <location>
        <begin position="18"/>
        <end position="38"/>
    </location>
</feature>
<dbReference type="Proteomes" id="UP000265520">
    <property type="component" value="Unassembled WGS sequence"/>
</dbReference>
<feature type="non-terminal residue" evidence="2">
    <location>
        <position position="1"/>
    </location>
</feature>
<reference evidence="2 3" key="1">
    <citation type="journal article" date="2018" name="Front. Plant Sci.">
        <title>Red Clover (Trifolium pratense) and Zigzag Clover (T. medium) - A Picture of Genomic Similarities and Differences.</title>
        <authorList>
            <person name="Dluhosova J."/>
            <person name="Istvanek J."/>
            <person name="Nedelnik J."/>
            <person name="Repkova J."/>
        </authorList>
    </citation>
    <scope>NUCLEOTIDE SEQUENCE [LARGE SCALE GENOMIC DNA]</scope>
    <source>
        <strain evidence="3">cv. 10/8</strain>
        <tissue evidence="2">Leaf</tissue>
    </source>
</reference>
<name>A0A392V7R9_9FABA</name>
<accession>A0A392V7R9</accession>
<evidence type="ECO:0000256" key="1">
    <source>
        <dbReference type="SAM" id="MobiDB-lite"/>
    </source>
</evidence>
<keyword evidence="3" id="KW-1185">Reference proteome</keyword>
<dbReference type="EMBL" id="LXQA011053598">
    <property type="protein sequence ID" value="MCI82875.1"/>
    <property type="molecule type" value="Genomic_DNA"/>
</dbReference>
<feature type="region of interest" description="Disordered" evidence="1">
    <location>
        <begin position="1"/>
        <end position="38"/>
    </location>
</feature>
<evidence type="ECO:0000313" key="3">
    <source>
        <dbReference type="Proteomes" id="UP000265520"/>
    </source>
</evidence>
<comment type="caution">
    <text evidence="2">The sequence shown here is derived from an EMBL/GenBank/DDBJ whole genome shotgun (WGS) entry which is preliminary data.</text>
</comment>
<dbReference type="AlphaFoldDB" id="A0A392V7R9"/>
<organism evidence="2 3">
    <name type="scientific">Trifolium medium</name>
    <dbReference type="NCBI Taxonomy" id="97028"/>
    <lineage>
        <taxon>Eukaryota</taxon>
        <taxon>Viridiplantae</taxon>
        <taxon>Streptophyta</taxon>
        <taxon>Embryophyta</taxon>
        <taxon>Tracheophyta</taxon>
        <taxon>Spermatophyta</taxon>
        <taxon>Magnoliopsida</taxon>
        <taxon>eudicotyledons</taxon>
        <taxon>Gunneridae</taxon>
        <taxon>Pentapetalae</taxon>
        <taxon>rosids</taxon>
        <taxon>fabids</taxon>
        <taxon>Fabales</taxon>
        <taxon>Fabaceae</taxon>
        <taxon>Papilionoideae</taxon>
        <taxon>50 kb inversion clade</taxon>
        <taxon>NPAAA clade</taxon>
        <taxon>Hologalegina</taxon>
        <taxon>IRL clade</taxon>
        <taxon>Trifolieae</taxon>
        <taxon>Trifolium</taxon>
    </lineage>
</organism>
<proteinExistence type="predicted"/>
<feature type="non-terminal residue" evidence="2">
    <location>
        <position position="38"/>
    </location>
</feature>
<protein>
    <submittedName>
        <fullName evidence="2">Uncharacterized protein</fullName>
    </submittedName>
</protein>